<keyword evidence="2" id="KW-0472">Membrane</keyword>
<feature type="transmembrane region" description="Helical" evidence="2">
    <location>
        <begin position="202"/>
        <end position="220"/>
    </location>
</feature>
<dbReference type="Proteomes" id="UP000342300">
    <property type="component" value="Unassembled WGS sequence"/>
</dbReference>
<protein>
    <recommendedName>
        <fullName evidence="5">PNPLA domain-containing protein</fullName>
    </recommendedName>
</protein>
<gene>
    <name evidence="3" type="ORF">CRU78_21010</name>
</gene>
<dbReference type="PANTHER" id="PTHR10728">
    <property type="entry name" value="CYTOSOLIC PHOSPHOLIPASE A2"/>
    <property type="match status" value="1"/>
</dbReference>
<proteinExistence type="predicted"/>
<dbReference type="InterPro" id="IPR016035">
    <property type="entry name" value="Acyl_Trfase/lysoPLipase"/>
</dbReference>
<dbReference type="GO" id="GO:0005829">
    <property type="term" value="C:cytosol"/>
    <property type="evidence" value="ECO:0007669"/>
    <property type="project" value="TreeGrafter"/>
</dbReference>
<dbReference type="PANTHER" id="PTHR10728:SF40">
    <property type="entry name" value="PATATIN FAMILY PROTEIN"/>
    <property type="match status" value="1"/>
</dbReference>
<evidence type="ECO:0008006" key="5">
    <source>
        <dbReference type="Google" id="ProtNLM"/>
    </source>
</evidence>
<keyword evidence="2" id="KW-1133">Transmembrane helix</keyword>
<keyword evidence="2" id="KW-0812">Transmembrane</keyword>
<evidence type="ECO:0000313" key="4">
    <source>
        <dbReference type="Proteomes" id="UP000342300"/>
    </source>
</evidence>
<evidence type="ECO:0000256" key="2">
    <source>
        <dbReference type="SAM" id="Phobius"/>
    </source>
</evidence>
<name>A0A6A7S0C4_9PROT</name>
<feature type="transmembrane region" description="Helical" evidence="2">
    <location>
        <begin position="446"/>
        <end position="468"/>
    </location>
</feature>
<feature type="transmembrane region" description="Helical" evidence="2">
    <location>
        <begin position="337"/>
        <end position="359"/>
    </location>
</feature>
<dbReference type="SUPFAM" id="SSF52151">
    <property type="entry name" value="FabD/lysophospholipase-like"/>
    <property type="match status" value="2"/>
</dbReference>
<evidence type="ECO:0000256" key="1">
    <source>
        <dbReference type="SAM" id="MobiDB-lite"/>
    </source>
</evidence>
<feature type="region of interest" description="Disordered" evidence="1">
    <location>
        <begin position="815"/>
        <end position="841"/>
    </location>
</feature>
<dbReference type="EMBL" id="PDHS01000646">
    <property type="protein sequence ID" value="MQM32830.1"/>
    <property type="molecule type" value="Genomic_DNA"/>
</dbReference>
<comment type="caution">
    <text evidence="3">The sequence shown here is derived from an EMBL/GenBank/DDBJ whole genome shotgun (WGS) entry which is preliminary data.</text>
</comment>
<feature type="transmembrane region" description="Helical" evidence="2">
    <location>
        <begin position="295"/>
        <end position="317"/>
    </location>
</feature>
<feature type="transmembrane region" description="Helical" evidence="2">
    <location>
        <begin position="488"/>
        <end position="510"/>
    </location>
</feature>
<feature type="transmembrane region" description="Helical" evidence="2">
    <location>
        <begin position="371"/>
        <end position="392"/>
    </location>
</feature>
<evidence type="ECO:0000313" key="3">
    <source>
        <dbReference type="EMBL" id="MQM32830.1"/>
    </source>
</evidence>
<dbReference type="AlphaFoldDB" id="A0A6A7S0C4"/>
<dbReference type="Gene3D" id="3.40.1090.10">
    <property type="entry name" value="Cytosolic phospholipase A2 catalytic domain"/>
    <property type="match status" value="2"/>
</dbReference>
<feature type="transmembrane region" description="Helical" evidence="2">
    <location>
        <begin position="256"/>
        <end position="283"/>
    </location>
</feature>
<reference evidence="3 4" key="1">
    <citation type="submission" date="2017-09" db="EMBL/GenBank/DDBJ databases">
        <title>Metagenomic Analysis Reveals Denitrifying Candidatus Accumulibacter and Flanking Population as a Source of N2O.</title>
        <authorList>
            <person name="Gao H."/>
            <person name="Mao Y."/>
            <person name="Zhao X."/>
            <person name="Liu W.-T."/>
            <person name="Zhang T."/>
            <person name="Wells G."/>
        </authorList>
    </citation>
    <scope>NUCLEOTIDE SEQUENCE [LARGE SCALE GENOMIC DNA]</scope>
    <source>
        <strain evidence="3">CANDO_2_IC</strain>
    </source>
</reference>
<dbReference type="GO" id="GO:0046475">
    <property type="term" value="P:glycerophospholipid catabolic process"/>
    <property type="evidence" value="ECO:0007669"/>
    <property type="project" value="TreeGrafter"/>
</dbReference>
<sequence>MAEPTPAAGRNNGGTLITEGCVVAQRRESLGQLKDAPRVALALSGGGIRSATYSLGVVQAIAEAPFGTAAVDSFRTSMLSKFDYLSTVSGGGYLGGFLCSLFLPGRLRSSGSATTAMAAGDAGCSPVPPSAELKMHEAANDAVKVLGDGAPGRIRSDVDYSGDHILKAPLAWLRENGRYLLPNGSGDAVYVMALGLRNWISVHWVIGTVITALVSFLMLLRTLGAHWQLSYLDWEVRLLEAARCAYLVKNSAFTDYIWWSTLSVLWAVPLLTVGLVLGTAYWLVHEDREGHSQWFNPGVVAMGIIGLALLGIAWLAWGDHFPALFEGEWSKAEVRRLAIVLAVSAVALSATLVYALLVAPWQPAASNQRVVLTRYLARTLTASLVIAVLAVIDTLGQTLYLAAFHGPGTASVLSPAALAGALAWLGQRLAKKSRARVPDAMPKLPLKSLAGIAGVVILLLVGALWAMLVHLMIWGGNAPEPEQLLGPAQFHILGWTLFASFAIALATGFFPDFINLSSLQPFYGSRLTRAYLGASNGERFRDRNLAKRSAAEPMDSDQIRMEGYFADSVIKTLAPLHIINVCVNKTVDPAEQLVQRDRKGQPLAVLPCGLALDTPQVLPFPKPTKWGLGTVDRPLSIGEWIGTSGAAISTGIGRETTLGMSLLMGAANVRLGTWWSTGRGQAGRLPLAPSSWAVAKWLRKAIGLMFITQRYLSYELRARFHGTHRTWQYLSDGGHFENTGLYELLRPERRIAQIFASDNGADPAYHFDDLANVIRLARIDLRVDVEVANPPISGPLAGLFGRPEDFQPYIRPRAPTAAAAPATSSGELTTEQTTPPSSTPSGGPIAVLLYAWPMDIKARADFTPTQIVLIKPHVTAGVPADVHQYAVTHPSFPQEPTADQFFDEAQWESYRALGYQQARRIFTADVLNGLDAHRMAQVPPPQ</sequence>
<accession>A0A6A7S0C4</accession>
<dbReference type="GO" id="GO:0004623">
    <property type="term" value="F:phospholipase A2 activity"/>
    <property type="evidence" value="ECO:0007669"/>
    <property type="project" value="TreeGrafter"/>
</dbReference>
<organism evidence="3 4">
    <name type="scientific">Candidatus Accumulibacter phosphatis</name>
    <dbReference type="NCBI Taxonomy" id="327160"/>
    <lineage>
        <taxon>Bacteria</taxon>
        <taxon>Pseudomonadati</taxon>
        <taxon>Pseudomonadota</taxon>
        <taxon>Betaproteobacteria</taxon>
        <taxon>Candidatus Accumulibacter</taxon>
    </lineage>
</organism>